<keyword evidence="1 3" id="KW-0474">Menaquinone biosynthesis</keyword>
<dbReference type="RefSeq" id="WP_104057241.1">
    <property type="nucleotide sequence ID" value="NZ_PREZ01000002.1"/>
</dbReference>
<dbReference type="EC" id="4.2.99.20" evidence="3"/>
<name>A0A2S5GFU5_9BACL</name>
<evidence type="ECO:0000256" key="3">
    <source>
        <dbReference type="HAMAP-Rule" id="MF_01660"/>
    </source>
</evidence>
<dbReference type="Proteomes" id="UP000239047">
    <property type="component" value="Unassembled WGS sequence"/>
</dbReference>
<keyword evidence="6" id="KW-1185">Reference proteome</keyword>
<dbReference type="InterPro" id="IPR000073">
    <property type="entry name" value="AB_hydrolase_1"/>
</dbReference>
<protein>
    <recommendedName>
        <fullName evidence="3">Putative 2-succinyl-6-hydroxy-2,4-cyclohexadiene-1-carboxylate synthase</fullName>
        <shortName evidence="3">SHCHC synthase</shortName>
        <ecNumber evidence="3">4.2.99.20</ecNumber>
    </recommendedName>
</protein>
<dbReference type="GO" id="GO:0009234">
    <property type="term" value="P:menaquinone biosynthetic process"/>
    <property type="evidence" value="ECO:0007669"/>
    <property type="project" value="UniProtKB-UniRule"/>
</dbReference>
<comment type="subunit">
    <text evidence="3">Monomer.</text>
</comment>
<organism evidence="5 6">
    <name type="scientific">Jeotgalibacillus proteolyticus</name>
    <dbReference type="NCBI Taxonomy" id="2082395"/>
    <lineage>
        <taxon>Bacteria</taxon>
        <taxon>Bacillati</taxon>
        <taxon>Bacillota</taxon>
        <taxon>Bacilli</taxon>
        <taxon>Bacillales</taxon>
        <taxon>Caryophanaceae</taxon>
        <taxon>Jeotgalibacillus</taxon>
    </lineage>
</organism>
<dbReference type="PANTHER" id="PTHR42916">
    <property type="entry name" value="2-SUCCINYL-5-ENOLPYRUVYL-6-HYDROXY-3-CYCLOHEXENE-1-CARBOXYLATE SYNTHASE"/>
    <property type="match status" value="1"/>
</dbReference>
<dbReference type="GO" id="GO:0070205">
    <property type="term" value="F:2-succinyl-6-hydroxy-2,4-cyclohexadiene-1-carboxylate synthase activity"/>
    <property type="evidence" value="ECO:0007669"/>
    <property type="project" value="UniProtKB-UniRule"/>
</dbReference>
<evidence type="ECO:0000313" key="6">
    <source>
        <dbReference type="Proteomes" id="UP000239047"/>
    </source>
</evidence>
<feature type="domain" description="AB hydrolase-1" evidence="4">
    <location>
        <begin position="20"/>
        <end position="254"/>
    </location>
</feature>
<dbReference type="PRINTS" id="PR00412">
    <property type="entry name" value="EPOXHYDRLASE"/>
</dbReference>
<comment type="function">
    <text evidence="3">Catalyzes a proton abstraction reaction that results in 2,5-elimination of pyruvate from 2-succinyl-5-enolpyruvyl-6-hydroxy-3-cyclohexene-1-carboxylate (SEPHCHC) and the formation of 2-succinyl-6-hydroxy-2,4-cyclohexadiene-1-carboxylate (SHCHC).</text>
</comment>
<comment type="caution">
    <text evidence="5">The sequence shown here is derived from an EMBL/GenBank/DDBJ whole genome shotgun (WGS) entry which is preliminary data.</text>
</comment>
<dbReference type="EMBL" id="PREZ01000002">
    <property type="protein sequence ID" value="PPA71753.1"/>
    <property type="molecule type" value="Genomic_DNA"/>
</dbReference>
<dbReference type="PANTHER" id="PTHR42916:SF1">
    <property type="entry name" value="PROTEIN PHYLLO, CHLOROPLASTIC"/>
    <property type="match status" value="1"/>
</dbReference>
<dbReference type="UniPathway" id="UPA01057">
    <property type="reaction ID" value="UER00900"/>
</dbReference>
<keyword evidence="2 3" id="KW-0456">Lyase</keyword>
<proteinExistence type="inferred from homology"/>
<comment type="catalytic activity">
    <reaction evidence="3">
        <text>5-enolpyruvoyl-6-hydroxy-2-succinyl-cyclohex-3-ene-1-carboxylate = (1R,6R)-6-hydroxy-2-succinyl-cyclohexa-2,4-diene-1-carboxylate + pyruvate</text>
        <dbReference type="Rhea" id="RHEA:25597"/>
        <dbReference type="ChEBI" id="CHEBI:15361"/>
        <dbReference type="ChEBI" id="CHEBI:58689"/>
        <dbReference type="ChEBI" id="CHEBI:58818"/>
        <dbReference type="EC" id="4.2.99.20"/>
    </reaction>
</comment>
<evidence type="ECO:0000313" key="5">
    <source>
        <dbReference type="EMBL" id="PPA71753.1"/>
    </source>
</evidence>
<dbReference type="UniPathway" id="UPA00079"/>
<dbReference type="Pfam" id="PF00561">
    <property type="entry name" value="Abhydrolase_1"/>
    <property type="match status" value="1"/>
</dbReference>
<dbReference type="HAMAP" id="MF_01660">
    <property type="entry name" value="MenH"/>
    <property type="match status" value="1"/>
</dbReference>
<dbReference type="NCBIfam" id="TIGR03695">
    <property type="entry name" value="menH_SHCHC"/>
    <property type="match status" value="1"/>
</dbReference>
<dbReference type="InterPro" id="IPR000639">
    <property type="entry name" value="Epox_hydrolase-like"/>
</dbReference>
<reference evidence="5 6" key="1">
    <citation type="submission" date="2018-02" db="EMBL/GenBank/DDBJ databases">
        <title>Jeotgalibacillus proteolyticum sp. nov. a protease producing bacterium isolated from ocean sediments of Laizhou Bay.</title>
        <authorList>
            <person name="Li Y."/>
        </authorList>
    </citation>
    <scope>NUCLEOTIDE SEQUENCE [LARGE SCALE GENOMIC DNA]</scope>
    <source>
        <strain evidence="5 6">22-7</strain>
    </source>
</reference>
<accession>A0A2S5GFU5</accession>
<dbReference type="AlphaFoldDB" id="A0A2S5GFU5"/>
<dbReference type="SUPFAM" id="SSF53474">
    <property type="entry name" value="alpha/beta-Hydrolases"/>
    <property type="match status" value="1"/>
</dbReference>
<dbReference type="InterPro" id="IPR022485">
    <property type="entry name" value="SHCHC_synthase_MenH"/>
</dbReference>
<comment type="similarity">
    <text evidence="3">Belongs to the AB hydrolase superfamily. MenH family.</text>
</comment>
<comment type="pathway">
    <text evidence="3">Quinol/quinone metabolism; menaquinone biosynthesis.</text>
</comment>
<sequence>MKLDIRGASYHLESKGKGEPILFLHGFTGSGETWKEAVKGLEEEASIILLDLPGHGKTVLPEMPSRYSMEEACRDLAKILDSLKLEKVNVVGYSMGGRAALSFACLYPNRVNKLVLESASPGLDQMADREARKQQDDKLADFIEAEGMKAFVDKWESIPLFASQRTLPAPLQNEIRKQRLQNKPNELAQSLREMGTGSQPSWWYRLSTLSNETLLLVGEEDKKFCIIAENMEKKLPNAKKIIFSGAGHAIHVEQPKKFGTIIKEFLLKGQI</sequence>
<comment type="pathway">
    <text evidence="3">Quinol/quinone metabolism; 1,4-dihydroxy-2-naphthoate biosynthesis; 1,4-dihydroxy-2-naphthoate from chorismate: step 3/7.</text>
</comment>
<dbReference type="OrthoDB" id="9808398at2"/>
<evidence type="ECO:0000256" key="2">
    <source>
        <dbReference type="ARBA" id="ARBA00023239"/>
    </source>
</evidence>
<dbReference type="PRINTS" id="PR00111">
    <property type="entry name" value="ABHYDROLASE"/>
</dbReference>
<evidence type="ECO:0000259" key="4">
    <source>
        <dbReference type="Pfam" id="PF00561"/>
    </source>
</evidence>
<dbReference type="InterPro" id="IPR029058">
    <property type="entry name" value="AB_hydrolase_fold"/>
</dbReference>
<gene>
    <name evidence="3 5" type="primary">menH</name>
    <name evidence="5" type="ORF">C4B60_06815</name>
</gene>
<evidence type="ECO:0000256" key="1">
    <source>
        <dbReference type="ARBA" id="ARBA00022428"/>
    </source>
</evidence>
<dbReference type="Gene3D" id="3.40.50.1820">
    <property type="entry name" value="alpha/beta hydrolase"/>
    <property type="match status" value="1"/>
</dbReference>